<accession>A0ABS5KJQ9</accession>
<comment type="caution">
    <text evidence="1">The sequence shown here is derived from an EMBL/GenBank/DDBJ whole genome shotgun (WGS) entry which is preliminary data.</text>
</comment>
<gene>
    <name evidence="1" type="ORF">KGQ19_04845</name>
</gene>
<organism evidence="1 2">
    <name type="scientific">Catenulispora pinistramenti</name>
    <dbReference type="NCBI Taxonomy" id="2705254"/>
    <lineage>
        <taxon>Bacteria</taxon>
        <taxon>Bacillati</taxon>
        <taxon>Actinomycetota</taxon>
        <taxon>Actinomycetes</taxon>
        <taxon>Catenulisporales</taxon>
        <taxon>Catenulisporaceae</taxon>
        <taxon>Catenulispora</taxon>
    </lineage>
</organism>
<dbReference type="Proteomes" id="UP000730482">
    <property type="component" value="Unassembled WGS sequence"/>
</dbReference>
<dbReference type="EMBL" id="JAAFYZ010000010">
    <property type="protein sequence ID" value="MBS2546190.1"/>
    <property type="molecule type" value="Genomic_DNA"/>
</dbReference>
<keyword evidence="2" id="KW-1185">Reference proteome</keyword>
<dbReference type="RefSeq" id="WP_212007841.1">
    <property type="nucleotide sequence ID" value="NZ_JAAFYZ010000010.1"/>
</dbReference>
<protein>
    <submittedName>
        <fullName evidence="1">Uncharacterized protein</fullName>
    </submittedName>
</protein>
<sequence>MVLDAVTPLATVAQLVSGPFADLFVNFPPDVVAGFLADATRMCEDECDRRLAPFTGIIESHRAAGIDPDEYGDAGGIPIDPQGVVGASYAAALGTTSLVRHVYLEQYAPRYPEMWSYSSISVLILRSFGGSQLIDPARLVGPEPDTGHLWFPLGTYLPTGSLIRVTYSGGYTNTVPASLSRACRYMAAHLAVTELRPGSTAHDADELKAQAAEILASYVRPA</sequence>
<evidence type="ECO:0000313" key="2">
    <source>
        <dbReference type="Proteomes" id="UP000730482"/>
    </source>
</evidence>
<evidence type="ECO:0000313" key="1">
    <source>
        <dbReference type="EMBL" id="MBS2546190.1"/>
    </source>
</evidence>
<proteinExistence type="predicted"/>
<reference evidence="1 2" key="1">
    <citation type="submission" date="2020-02" db="EMBL/GenBank/DDBJ databases">
        <title>Acidophilic actinobacteria isolated from forest soil.</title>
        <authorList>
            <person name="Golinska P."/>
        </authorList>
    </citation>
    <scope>NUCLEOTIDE SEQUENCE [LARGE SCALE GENOMIC DNA]</scope>
    <source>
        <strain evidence="1 2">NL8</strain>
    </source>
</reference>
<name>A0ABS5KJQ9_9ACTN</name>